<accession>A0A4V2F3V4</accession>
<dbReference type="EMBL" id="SGXC01000001">
    <property type="protein sequence ID" value="RZS85417.1"/>
    <property type="molecule type" value="Genomic_DNA"/>
</dbReference>
<sequence>MQLVGEQLVPADQRTTWEALNDPEVLRQCIPGCDAITEDGEHAYRVDMSVRIGPVSAKFKGRLRLLDIQAPTAYSLEFEGQGGAAGFGKGTAAVRLEPEAGATRLSYTVDAAIGGKLAQVGARLIEAAARKLSDDFFGKFNALMQPGAGDTAAAEPAGDAVPRWKRLFRKEGAPS</sequence>
<dbReference type="PANTHER" id="PTHR38588">
    <property type="entry name" value="BLL0334 PROTEIN"/>
    <property type="match status" value="1"/>
</dbReference>
<name>A0A4V2F3V4_9BURK</name>
<evidence type="ECO:0000313" key="2">
    <source>
        <dbReference type="Proteomes" id="UP000292445"/>
    </source>
</evidence>
<dbReference type="Proteomes" id="UP000292445">
    <property type="component" value="Unassembled WGS sequence"/>
</dbReference>
<dbReference type="SUPFAM" id="SSF55961">
    <property type="entry name" value="Bet v1-like"/>
    <property type="match status" value="1"/>
</dbReference>
<comment type="caution">
    <text evidence="1">The sequence shown here is derived from an EMBL/GenBank/DDBJ whole genome shotgun (WGS) entry which is preliminary data.</text>
</comment>
<dbReference type="RefSeq" id="WP_130356634.1">
    <property type="nucleotide sequence ID" value="NZ_SGXC01000001.1"/>
</dbReference>
<dbReference type="InterPro" id="IPR010419">
    <property type="entry name" value="CO_DH_gsu"/>
</dbReference>
<evidence type="ECO:0008006" key="3">
    <source>
        <dbReference type="Google" id="ProtNLM"/>
    </source>
</evidence>
<keyword evidence="2" id="KW-1185">Reference proteome</keyword>
<dbReference type="Gene3D" id="3.30.530.20">
    <property type="match status" value="1"/>
</dbReference>
<evidence type="ECO:0000313" key="1">
    <source>
        <dbReference type="EMBL" id="RZS85417.1"/>
    </source>
</evidence>
<dbReference type="Pfam" id="PF06240">
    <property type="entry name" value="COXG"/>
    <property type="match status" value="1"/>
</dbReference>
<dbReference type="InterPro" id="IPR023393">
    <property type="entry name" value="START-like_dom_sf"/>
</dbReference>
<protein>
    <recommendedName>
        <fullName evidence="3">Carbon monoxide dehydrogenase subunit G</fullName>
    </recommendedName>
</protein>
<dbReference type="CDD" id="cd05018">
    <property type="entry name" value="CoxG"/>
    <property type="match status" value="1"/>
</dbReference>
<reference evidence="1 2" key="1">
    <citation type="submission" date="2019-02" db="EMBL/GenBank/DDBJ databases">
        <title>Genomic Encyclopedia of Type Strains, Phase IV (KMG-IV): sequencing the most valuable type-strain genomes for metagenomic binning, comparative biology and taxonomic classification.</title>
        <authorList>
            <person name="Goeker M."/>
        </authorList>
    </citation>
    <scope>NUCLEOTIDE SEQUENCE [LARGE SCALE GENOMIC DNA]</scope>
    <source>
        <strain evidence="1 2">K24</strain>
    </source>
</reference>
<dbReference type="OrthoDB" id="9787428at2"/>
<organism evidence="1 2">
    <name type="scientific">Pigmentiphaga kullae</name>
    <dbReference type="NCBI Taxonomy" id="151784"/>
    <lineage>
        <taxon>Bacteria</taxon>
        <taxon>Pseudomonadati</taxon>
        <taxon>Pseudomonadota</taxon>
        <taxon>Betaproteobacteria</taxon>
        <taxon>Burkholderiales</taxon>
        <taxon>Alcaligenaceae</taxon>
        <taxon>Pigmentiphaga</taxon>
    </lineage>
</organism>
<proteinExistence type="predicted"/>
<dbReference type="PANTHER" id="PTHR38588:SF1">
    <property type="entry name" value="BLL0334 PROTEIN"/>
    <property type="match status" value="1"/>
</dbReference>
<dbReference type="AlphaFoldDB" id="A0A4V2F3V4"/>
<gene>
    <name evidence="1" type="ORF">EV675_1441</name>
</gene>